<evidence type="ECO:0000313" key="2">
    <source>
        <dbReference type="Proteomes" id="UP000277633"/>
    </source>
</evidence>
<accession>A0A497JI57</accession>
<dbReference type="EMBL" id="QMWO01000086">
    <property type="protein sequence ID" value="RLG69314.1"/>
    <property type="molecule type" value="Genomic_DNA"/>
</dbReference>
<evidence type="ECO:0000313" key="1">
    <source>
        <dbReference type="EMBL" id="RLG69314.1"/>
    </source>
</evidence>
<organism evidence="1 2">
    <name type="scientific">Candidatus Iainarchaeum sp</name>
    <dbReference type="NCBI Taxonomy" id="3101447"/>
    <lineage>
        <taxon>Archaea</taxon>
        <taxon>Candidatus Iainarchaeota</taxon>
        <taxon>Candidatus Iainarchaeia</taxon>
        <taxon>Candidatus Iainarchaeales</taxon>
        <taxon>Candidatus Iainarchaeaceae</taxon>
        <taxon>Candidatus Iainarchaeum</taxon>
    </lineage>
</organism>
<comment type="caution">
    <text evidence="1">The sequence shown here is derived from an EMBL/GenBank/DDBJ whole genome shotgun (WGS) entry which is preliminary data.</text>
</comment>
<dbReference type="AlphaFoldDB" id="A0A497JI57"/>
<reference evidence="1 2" key="1">
    <citation type="submission" date="2018-06" db="EMBL/GenBank/DDBJ databases">
        <title>Extensive metabolic versatility and redundancy in microbially diverse, dynamic hydrothermal sediments.</title>
        <authorList>
            <person name="Dombrowski N."/>
            <person name="Teske A."/>
            <person name="Baker B.J."/>
        </authorList>
    </citation>
    <scope>NUCLEOTIDE SEQUENCE [LARGE SCALE GENOMIC DNA]</scope>
    <source>
        <strain evidence="1">B9_G13</strain>
    </source>
</reference>
<dbReference type="Proteomes" id="UP000277633">
    <property type="component" value="Unassembled WGS sequence"/>
</dbReference>
<name>A0A497JI57_9ARCH</name>
<feature type="non-terminal residue" evidence="1">
    <location>
        <position position="69"/>
    </location>
</feature>
<dbReference type="PROSITE" id="PS51257">
    <property type="entry name" value="PROKAR_LIPOPROTEIN"/>
    <property type="match status" value="1"/>
</dbReference>
<proteinExistence type="predicted"/>
<sequence>MRSTKILLCLALCMVFIAILGCVQQQEPAQTETPTPTATPEQGVFYAKYAFDKNVALFHRVRIEATVDN</sequence>
<gene>
    <name evidence="1" type="ORF">DRO07_02515</name>
</gene>
<protein>
    <submittedName>
        <fullName evidence="1">Uncharacterized protein</fullName>
    </submittedName>
</protein>